<dbReference type="Pfam" id="PF07715">
    <property type="entry name" value="Plug"/>
    <property type="match status" value="1"/>
</dbReference>
<dbReference type="Gene3D" id="2.170.130.10">
    <property type="entry name" value="TonB-dependent receptor, plug domain"/>
    <property type="match status" value="1"/>
</dbReference>
<feature type="signal peptide" evidence="10">
    <location>
        <begin position="1"/>
        <end position="30"/>
    </location>
</feature>
<gene>
    <name evidence="13" type="ORF">LNQ49_04840</name>
</gene>
<dbReference type="PROSITE" id="PS52016">
    <property type="entry name" value="TONB_DEPENDENT_REC_3"/>
    <property type="match status" value="1"/>
</dbReference>
<dbReference type="SUPFAM" id="SSF49464">
    <property type="entry name" value="Carboxypeptidase regulatory domain-like"/>
    <property type="match status" value="1"/>
</dbReference>
<dbReference type="Pfam" id="PF00593">
    <property type="entry name" value="TonB_dep_Rec_b-barrel"/>
    <property type="match status" value="1"/>
</dbReference>
<feature type="chain" id="PRO_5047095606" evidence="10">
    <location>
        <begin position="31"/>
        <end position="1011"/>
    </location>
</feature>
<evidence type="ECO:0000256" key="10">
    <source>
        <dbReference type="SAM" id="SignalP"/>
    </source>
</evidence>
<evidence type="ECO:0000256" key="6">
    <source>
        <dbReference type="ARBA" id="ARBA00023136"/>
    </source>
</evidence>
<dbReference type="InterPro" id="IPR012910">
    <property type="entry name" value="Plug_dom"/>
</dbReference>
<evidence type="ECO:0000256" key="1">
    <source>
        <dbReference type="ARBA" id="ARBA00004571"/>
    </source>
</evidence>
<dbReference type="InterPro" id="IPR000531">
    <property type="entry name" value="Beta-barrel_TonB"/>
</dbReference>
<feature type="domain" description="TonB-dependent receptor plug" evidence="12">
    <location>
        <begin position="136"/>
        <end position="260"/>
    </location>
</feature>
<dbReference type="EMBL" id="JAJJMO010000001">
    <property type="protein sequence ID" value="MCC9070923.1"/>
    <property type="molecule type" value="Genomic_DNA"/>
</dbReference>
<dbReference type="RefSeq" id="WP_229987586.1">
    <property type="nucleotide sequence ID" value="NZ_JAJJMO010000001.1"/>
</dbReference>
<keyword evidence="14" id="KW-1185">Reference proteome</keyword>
<dbReference type="InterPro" id="IPR023997">
    <property type="entry name" value="TonB-dep_OMP_SusC/RagA_CS"/>
</dbReference>
<dbReference type="InterPro" id="IPR039426">
    <property type="entry name" value="TonB-dep_rcpt-like"/>
</dbReference>
<dbReference type="Gene3D" id="2.40.170.20">
    <property type="entry name" value="TonB-dependent receptor, beta-barrel domain"/>
    <property type="match status" value="1"/>
</dbReference>
<dbReference type="NCBIfam" id="TIGR04056">
    <property type="entry name" value="OMP_RagA_SusC"/>
    <property type="match status" value="1"/>
</dbReference>
<reference evidence="13" key="1">
    <citation type="submission" date="2021-11" db="EMBL/GenBank/DDBJ databases">
        <title>Description of novel Flavobacterium species.</title>
        <authorList>
            <person name="Saticioglu I.B."/>
            <person name="Ay H."/>
            <person name="Altun S."/>
            <person name="Duman M."/>
        </authorList>
    </citation>
    <scope>NUCLEOTIDE SEQUENCE</scope>
    <source>
        <strain evidence="13">F-65</strain>
    </source>
</reference>
<dbReference type="InterPro" id="IPR023996">
    <property type="entry name" value="TonB-dep_OMP_SusC/RagA"/>
</dbReference>
<evidence type="ECO:0000256" key="3">
    <source>
        <dbReference type="ARBA" id="ARBA00022452"/>
    </source>
</evidence>
<keyword evidence="2 8" id="KW-0813">Transport</keyword>
<dbReference type="SUPFAM" id="SSF56935">
    <property type="entry name" value="Porins"/>
    <property type="match status" value="1"/>
</dbReference>
<dbReference type="Pfam" id="PF13715">
    <property type="entry name" value="CarbopepD_reg_2"/>
    <property type="match status" value="1"/>
</dbReference>
<organism evidence="13 14">
    <name type="scientific">Flavobacterium pisciphilum</name>
    <dbReference type="NCBI Taxonomy" id="2893755"/>
    <lineage>
        <taxon>Bacteria</taxon>
        <taxon>Pseudomonadati</taxon>
        <taxon>Bacteroidota</taxon>
        <taxon>Flavobacteriia</taxon>
        <taxon>Flavobacteriales</taxon>
        <taxon>Flavobacteriaceae</taxon>
        <taxon>Flavobacterium</taxon>
    </lineage>
</organism>
<sequence length="1011" mass="113277">MNNFSFYKDGKAIYCLFFIWLCLSFSSLFAKSSDRHNISFPQQHKVQGTITDGTNPLPGVTIAVKNKKNNAVISDYSGQFTLSSSPFDTLVVSYIGFKTSLIPIQGRSVVNIILLTDTKTLQEVIVNAGYYSVKDKERTGSIARITSKEIGTQPITNIVGTMQGRMAGVNVVQESGIAGGGFQINIRGLNSLRTSANSPFYLIDGVPYSSDPISDRQTSTSIPGDGNPLASINPNDIESIEVLKDADATAIYGSRGANGVVLITTKKGKTGKTTFNIDTNHSFGKVTKMMKMMNTDQYLNMRREAFANDGITTYPANAYDVNGTWDQNRYTDWQKELIGRTAETFFIQATASGGTEQSRYLFSGNYRTESSVYPSDFLYKKGGGRFSFNHKSVDNRFIFNFSASYMIQDNDLPWIDFVTLSRQLAPNAPNLYDQYGNLNWENNTWENPLANLESKSLANTTDLIANSVISYRIIDNLLIKSNFGFTDLKNIDSRSLPSTMYNPSFNLTSQQSSIYQNQFNRNSWIVEPQLNWNKTFGRSSLDILAGATYQNQKSEKLAFLSSGFSSNSLLYNSSSASQTVILNNDEIIYKYQAFFGRLNYTYDSKYIINLTARRDGSSRFGPGKQFSTFGAAGLAWIFTNEEFAKNKLNFLSFGKLRTSYGTTGSDQIGDYQFLDTYASSNLNYGGVIGLLPARLYNPDFSWETNKKWEGSLELGFLRDRIFLTTSYYKNRSSNQLVGLPLPGTTGFASIQQNLNAEVENYGLEVTLRINPFKTKNFTWTTDFNITKAGNKLLSFPGLENSNYRSQFVVGQPTTIRKLFNFKSVDPQTGLYQFEDVNGDGIISYEYDRETVRDFNPEFYGGLNNQLTFKGLQLDFLFQFVKQENFNFANTQRSAGHFANKPTEYVDSWSQPGDLAPYQRYATNTNQSASQRSEFFSLSTGAVSDASFIRLKNVSLSYNFPKELTPNMGCRLSFQAQNLFTITSYKGADPEFTLGGTLPPLRIYSLGVQFTF</sequence>
<evidence type="ECO:0000256" key="4">
    <source>
        <dbReference type="ARBA" id="ARBA00022692"/>
    </source>
</evidence>
<evidence type="ECO:0000256" key="8">
    <source>
        <dbReference type="PROSITE-ProRule" id="PRU01360"/>
    </source>
</evidence>
<evidence type="ECO:0000256" key="9">
    <source>
        <dbReference type="RuleBase" id="RU003357"/>
    </source>
</evidence>
<comment type="subcellular location">
    <subcellularLocation>
        <location evidence="1 8">Cell outer membrane</location>
        <topology evidence="1 8">Multi-pass membrane protein</topology>
    </subcellularLocation>
</comment>
<keyword evidence="5 9" id="KW-0798">TonB box</keyword>
<comment type="similarity">
    <text evidence="8 9">Belongs to the TonB-dependent receptor family.</text>
</comment>
<dbReference type="Proteomes" id="UP001430919">
    <property type="component" value="Unassembled WGS sequence"/>
</dbReference>
<evidence type="ECO:0000256" key="2">
    <source>
        <dbReference type="ARBA" id="ARBA00022448"/>
    </source>
</evidence>
<keyword evidence="10" id="KW-0732">Signal</keyword>
<accession>A0ABS8MQ99</accession>
<evidence type="ECO:0000259" key="11">
    <source>
        <dbReference type="Pfam" id="PF00593"/>
    </source>
</evidence>
<keyword evidence="4 8" id="KW-0812">Transmembrane</keyword>
<dbReference type="InterPro" id="IPR008969">
    <property type="entry name" value="CarboxyPept-like_regulatory"/>
</dbReference>
<dbReference type="InterPro" id="IPR036942">
    <property type="entry name" value="Beta-barrel_TonB_sf"/>
</dbReference>
<keyword evidence="7 8" id="KW-0998">Cell outer membrane</keyword>
<dbReference type="NCBIfam" id="TIGR04057">
    <property type="entry name" value="SusC_RagA_signa"/>
    <property type="match status" value="1"/>
</dbReference>
<dbReference type="InterPro" id="IPR037066">
    <property type="entry name" value="Plug_dom_sf"/>
</dbReference>
<evidence type="ECO:0000256" key="5">
    <source>
        <dbReference type="ARBA" id="ARBA00023077"/>
    </source>
</evidence>
<evidence type="ECO:0000313" key="13">
    <source>
        <dbReference type="EMBL" id="MCC9070923.1"/>
    </source>
</evidence>
<evidence type="ECO:0000313" key="14">
    <source>
        <dbReference type="Proteomes" id="UP001430919"/>
    </source>
</evidence>
<feature type="domain" description="TonB-dependent receptor-like beta-barrel" evidence="11">
    <location>
        <begin position="473"/>
        <end position="978"/>
    </location>
</feature>
<evidence type="ECO:0000259" key="12">
    <source>
        <dbReference type="Pfam" id="PF07715"/>
    </source>
</evidence>
<protein>
    <submittedName>
        <fullName evidence="13">SusC/RagA family TonB-linked outer membrane protein</fullName>
    </submittedName>
</protein>
<proteinExistence type="inferred from homology"/>
<keyword evidence="3 8" id="KW-1134">Transmembrane beta strand</keyword>
<keyword evidence="6 8" id="KW-0472">Membrane</keyword>
<evidence type="ECO:0000256" key="7">
    <source>
        <dbReference type="ARBA" id="ARBA00023237"/>
    </source>
</evidence>
<name>A0ABS8MQ99_9FLAO</name>
<comment type="caution">
    <text evidence="13">The sequence shown here is derived from an EMBL/GenBank/DDBJ whole genome shotgun (WGS) entry which is preliminary data.</text>
</comment>